<reference evidence="2" key="1">
    <citation type="submission" date="2016-10" db="EMBL/GenBank/DDBJ databases">
        <authorList>
            <person name="Varghese N."/>
            <person name="Submissions S."/>
        </authorList>
    </citation>
    <scope>NUCLEOTIDE SEQUENCE [LARGE SCALE GENOMIC DNA]</scope>
    <source>
        <strain evidence="2">CCM 7469</strain>
    </source>
</reference>
<dbReference type="InterPro" id="IPR019734">
    <property type="entry name" value="TPR_rpt"/>
</dbReference>
<gene>
    <name evidence="1" type="ORF">SAMN05216272_103288</name>
</gene>
<dbReference type="AlphaFoldDB" id="A0A1G8FJU3"/>
<dbReference type="SMART" id="SM00028">
    <property type="entry name" value="TPR"/>
    <property type="match status" value="2"/>
</dbReference>
<dbReference type="Proteomes" id="UP000199636">
    <property type="component" value="Unassembled WGS sequence"/>
</dbReference>
<evidence type="ECO:0000313" key="2">
    <source>
        <dbReference type="Proteomes" id="UP000199636"/>
    </source>
</evidence>
<name>A0A1G8FJU3_9PSED</name>
<keyword evidence="2" id="KW-1185">Reference proteome</keyword>
<dbReference type="RefSeq" id="WP_090262264.1">
    <property type="nucleotide sequence ID" value="NZ_FNDS01000003.1"/>
</dbReference>
<dbReference type="InterPro" id="IPR011990">
    <property type="entry name" value="TPR-like_helical_dom_sf"/>
</dbReference>
<organism evidence="1 2">
    <name type="scientific">Pseudomonas panipatensis</name>
    <dbReference type="NCBI Taxonomy" id="428992"/>
    <lineage>
        <taxon>Bacteria</taxon>
        <taxon>Pseudomonadati</taxon>
        <taxon>Pseudomonadota</taxon>
        <taxon>Gammaproteobacteria</taxon>
        <taxon>Pseudomonadales</taxon>
        <taxon>Pseudomonadaceae</taxon>
        <taxon>Pseudomonas</taxon>
    </lineage>
</organism>
<dbReference type="EMBL" id="FNDS01000003">
    <property type="protein sequence ID" value="SDH82375.1"/>
    <property type="molecule type" value="Genomic_DNA"/>
</dbReference>
<proteinExistence type="predicted"/>
<dbReference type="OrthoDB" id="7278101at2"/>
<accession>A0A1G8FJU3</accession>
<dbReference type="Gene3D" id="1.25.40.10">
    <property type="entry name" value="Tetratricopeptide repeat domain"/>
    <property type="match status" value="1"/>
</dbReference>
<sequence>MAKHGLNTRKPKEQLLVEAAGKRANALYAQGRHEEALQICLQTTSRYPQLAMAWTDAAVNCIKLERWTQAIDYAQRALACGGNSLALFDGLSHAHCALRQWDQVRRYGLHALNLRDRQFSVEPPIAHDLPPLPPPPSAATRERNVIAFSLFGGSPKYCETAVLNVLEQPRLYPHWVCRFYIDDSVPEVIVRRLLDNGGQVVRVDPAVRQWPGPMWRFLALDDGQAQRILFRDADSVISAREVEAVQQWLDSDKHFHAMRDNGTHTELLLAGLWGAVGGALPALGELMRRFFQAPLASRHFADQYFLRQYVWPYARRSLLQHDSMFGFLDAGGFPGGPMPDDFHVGYAEGSPYFSLPSALAEGTPVRWTLYRQDEAGEVAVCAYPARVADGAVQGHLPARYADWIRQGRARIEVVQAPLA</sequence>
<dbReference type="STRING" id="428992.SAMN05216272_103288"/>
<protein>
    <submittedName>
        <fullName evidence="1">Uncharacterized protein</fullName>
    </submittedName>
</protein>
<dbReference type="SUPFAM" id="SSF48452">
    <property type="entry name" value="TPR-like"/>
    <property type="match status" value="1"/>
</dbReference>
<evidence type="ECO:0000313" key="1">
    <source>
        <dbReference type="EMBL" id="SDH82375.1"/>
    </source>
</evidence>